<dbReference type="SUPFAM" id="SSF81660">
    <property type="entry name" value="Metal cation-transporting ATPase, ATP-binding domain N"/>
    <property type="match status" value="1"/>
</dbReference>
<dbReference type="EMBL" id="JAVHUY010000012">
    <property type="protein sequence ID" value="MDQ7905843.1"/>
    <property type="molecule type" value="Genomic_DNA"/>
</dbReference>
<evidence type="ECO:0000256" key="8">
    <source>
        <dbReference type="ARBA" id="ARBA00022989"/>
    </source>
</evidence>
<evidence type="ECO:0000313" key="15">
    <source>
        <dbReference type="Proteomes" id="UP001230908"/>
    </source>
</evidence>
<evidence type="ECO:0000256" key="10">
    <source>
        <dbReference type="ARBA" id="ARBA00049360"/>
    </source>
</evidence>
<reference evidence="14 15" key="1">
    <citation type="submission" date="2023-08" db="EMBL/GenBank/DDBJ databases">
        <title>Phytohabitans sansha sp. nov., isolated from marine sediment.</title>
        <authorList>
            <person name="Zhao Y."/>
            <person name="Yi K."/>
        </authorList>
    </citation>
    <scope>NUCLEOTIDE SEQUENCE [LARGE SCALE GENOMIC DNA]</scope>
    <source>
        <strain evidence="14 15">ZYX-F-186</strain>
    </source>
</reference>
<keyword evidence="15" id="KW-1185">Reference proteome</keyword>
<evidence type="ECO:0000256" key="2">
    <source>
        <dbReference type="ARBA" id="ARBA00022692"/>
    </source>
</evidence>
<dbReference type="Pfam" id="PF00689">
    <property type="entry name" value="Cation_ATPase_C"/>
    <property type="match status" value="1"/>
</dbReference>
<evidence type="ECO:0000256" key="12">
    <source>
        <dbReference type="SAM" id="Phobius"/>
    </source>
</evidence>
<keyword evidence="2 12" id="KW-0812">Transmembrane</keyword>
<comment type="caution">
    <text evidence="14">The sequence shown here is derived from an EMBL/GenBank/DDBJ whole genome shotgun (WGS) entry which is preliminary data.</text>
</comment>
<dbReference type="InterPro" id="IPR044492">
    <property type="entry name" value="P_typ_ATPase_HD_dom"/>
</dbReference>
<dbReference type="PROSITE" id="PS00154">
    <property type="entry name" value="ATPASE_E1_E2"/>
    <property type="match status" value="1"/>
</dbReference>
<dbReference type="Gene3D" id="3.40.1110.10">
    <property type="entry name" value="Calcium-transporting ATPase, cytoplasmic domain N"/>
    <property type="match status" value="1"/>
</dbReference>
<dbReference type="Pfam" id="PF00702">
    <property type="entry name" value="Hydrolase"/>
    <property type="match status" value="1"/>
</dbReference>
<comment type="subcellular location">
    <subcellularLocation>
        <location evidence="1">Cell membrane</location>
        <topology evidence="1">Multi-pass membrane protein</topology>
    </subcellularLocation>
</comment>
<evidence type="ECO:0000256" key="11">
    <source>
        <dbReference type="SAM" id="MobiDB-lite"/>
    </source>
</evidence>
<keyword evidence="7" id="KW-1278">Translocase</keyword>
<feature type="compositionally biased region" description="Basic and acidic residues" evidence="11">
    <location>
        <begin position="541"/>
        <end position="556"/>
    </location>
</feature>
<dbReference type="SUPFAM" id="SSF81665">
    <property type="entry name" value="Calcium ATPase, transmembrane domain M"/>
    <property type="match status" value="1"/>
</dbReference>
<dbReference type="InterPro" id="IPR023299">
    <property type="entry name" value="ATPase_P-typ_cyto_dom_N"/>
</dbReference>
<dbReference type="PANTHER" id="PTHR24093:SF513">
    <property type="entry name" value="CATION-TRANSPORTING ATPASE I-RELATED"/>
    <property type="match status" value="1"/>
</dbReference>
<proteinExistence type="predicted"/>
<dbReference type="InterPro" id="IPR008250">
    <property type="entry name" value="ATPase_P-typ_transduc_dom_A_sf"/>
</dbReference>
<dbReference type="SUPFAM" id="SSF81653">
    <property type="entry name" value="Calcium ATPase, transduction domain A"/>
    <property type="match status" value="1"/>
</dbReference>
<keyword evidence="6" id="KW-0460">Magnesium</keyword>
<keyword evidence="5" id="KW-0067">ATP-binding</keyword>
<evidence type="ECO:0000256" key="5">
    <source>
        <dbReference type="ARBA" id="ARBA00022840"/>
    </source>
</evidence>
<evidence type="ECO:0000256" key="6">
    <source>
        <dbReference type="ARBA" id="ARBA00022842"/>
    </source>
</evidence>
<accession>A0ABU0ZFS5</accession>
<dbReference type="InterPro" id="IPR023298">
    <property type="entry name" value="ATPase_P-typ_TM_dom_sf"/>
</dbReference>
<keyword evidence="4" id="KW-0547">Nucleotide-binding</keyword>
<evidence type="ECO:0000256" key="1">
    <source>
        <dbReference type="ARBA" id="ARBA00004651"/>
    </source>
</evidence>
<feature type="region of interest" description="Disordered" evidence="11">
    <location>
        <begin position="1360"/>
        <end position="1417"/>
    </location>
</feature>
<evidence type="ECO:0000259" key="13">
    <source>
        <dbReference type="SMART" id="SM00831"/>
    </source>
</evidence>
<evidence type="ECO:0000256" key="7">
    <source>
        <dbReference type="ARBA" id="ARBA00022967"/>
    </source>
</evidence>
<dbReference type="Gene3D" id="1.20.1110.10">
    <property type="entry name" value="Calcium-transporting ATPase, transmembrane domain"/>
    <property type="match status" value="2"/>
</dbReference>
<dbReference type="SFLD" id="SFLDG00002">
    <property type="entry name" value="C1.7:_P-type_atpase_like"/>
    <property type="match status" value="1"/>
</dbReference>
<feature type="region of interest" description="Disordered" evidence="11">
    <location>
        <begin position="541"/>
        <end position="560"/>
    </location>
</feature>
<feature type="compositionally biased region" description="Low complexity" evidence="11">
    <location>
        <begin position="1394"/>
        <end position="1404"/>
    </location>
</feature>
<gene>
    <name evidence="14" type="ORF">RB614_15095</name>
</gene>
<dbReference type="PANTHER" id="PTHR24093">
    <property type="entry name" value="CATION TRANSPORTING ATPASE"/>
    <property type="match status" value="1"/>
</dbReference>
<dbReference type="InterPro" id="IPR023214">
    <property type="entry name" value="HAD_sf"/>
</dbReference>
<dbReference type="PRINTS" id="PR00120">
    <property type="entry name" value="HATPASE"/>
</dbReference>
<dbReference type="Gene3D" id="3.40.50.1000">
    <property type="entry name" value="HAD superfamily/HAD-like"/>
    <property type="match status" value="2"/>
</dbReference>
<feature type="transmembrane region" description="Helical" evidence="12">
    <location>
        <begin position="1303"/>
        <end position="1324"/>
    </location>
</feature>
<protein>
    <submittedName>
        <fullName evidence="14">HAD-IC family P-type ATPase</fullName>
    </submittedName>
</protein>
<organism evidence="14 15">
    <name type="scientific">Phytohabitans maris</name>
    <dbReference type="NCBI Taxonomy" id="3071409"/>
    <lineage>
        <taxon>Bacteria</taxon>
        <taxon>Bacillati</taxon>
        <taxon>Actinomycetota</taxon>
        <taxon>Actinomycetes</taxon>
        <taxon>Micromonosporales</taxon>
        <taxon>Micromonosporaceae</taxon>
    </lineage>
</organism>
<dbReference type="SFLD" id="SFLDF00027">
    <property type="entry name" value="p-type_atpase"/>
    <property type="match status" value="1"/>
</dbReference>
<dbReference type="RefSeq" id="WP_308713114.1">
    <property type="nucleotide sequence ID" value="NZ_JAVHUY010000012.1"/>
</dbReference>
<dbReference type="Gene3D" id="2.70.150.10">
    <property type="entry name" value="Calcium-transporting ATPase, cytoplasmic transduction domain A"/>
    <property type="match status" value="1"/>
</dbReference>
<feature type="transmembrane region" description="Helical" evidence="12">
    <location>
        <begin position="1336"/>
        <end position="1356"/>
    </location>
</feature>
<dbReference type="NCBIfam" id="TIGR01494">
    <property type="entry name" value="ATPase_P-type"/>
    <property type="match status" value="2"/>
</dbReference>
<feature type="compositionally biased region" description="Basic and acidic residues" evidence="11">
    <location>
        <begin position="168"/>
        <end position="178"/>
    </location>
</feature>
<dbReference type="InterPro" id="IPR006068">
    <property type="entry name" value="ATPase_P-typ_cation-transptr_C"/>
</dbReference>
<dbReference type="SMART" id="SM00831">
    <property type="entry name" value="Cation_ATPase_N"/>
    <property type="match status" value="1"/>
</dbReference>
<keyword evidence="9 12" id="KW-0472">Membrane</keyword>
<name>A0ABU0ZFS5_9ACTN</name>
<sequence length="1417" mass="145326">MRPSALLRRAAPFDKVSRFLAEVDRAAVARTQPDEPSTAVTTELLALGVNLAGAGVAAAGVLTRTARLPDSVPALVSAAVNVPQLRTSVRSRLGPAWSEPVVAAGEATLSALAGQPVGLLVDAVHRVQRLSEARARAAAWRRRAGELFTEEAREADEEGEDGEEGTDGADRPRPLAEGPVERYASRAATVGLGGTAGGLLAASPRFSAAALAATTAKPARLAKESFAARLGRCVSEHDVVVVDREALRRLDRVDTVVIDAGVLVTGRWMIDEVRSTGADPEGADDADLHARALGLLDPADPARERRRNGWRVAPKRAGHRGTVTLFRRDRAVAEVTLLPELDPYAEALVSAAAGVGDVYVAGVSSRLDRRLKVTGSIPGGSRLGASLRRLEEEGRGIVLIAGHGRPGLAAADIGIAVVGSGPVTPAHRGTGHLVCGPGLADVVQLLAAVPAARLAAAAGARIAGYEAVAATVLGLAGTGAKGSRNALLASNVAALAGIAVGVWHADPVIRMRPPRPVDRNPWHAIPVREVLARLRSSPRGLDEREAAVRQPDRAGTEPETTGLGHAVAEELANPLTPALAAGAGLAAAVGSTLDAALIGSVVAVNSLVGGVQRLGADRAVRRLAEHASVPVRLLRDGEQVTVPAEEVVPGDVVELRAGDAVPADCRVVEAVGLEMDEANLTGESLPVAKTAQPSAARMPADRVSMVYEGTAVAAGHGLATVVAAGPDTEARRAEHLAQAPRPGAVHDRLDRLTRQTLPLSAAGGALLLAANLLRGQSMSQALSPAISLTVAAVPEGLPSVATVAQLAAARRLSRRGVLVRNPGTLESLGRVQALCFDKTGTLTEGRLRLRLVTDGADEAAPDALPERLRAVLAAALRATPAHRTGRRLPHPTDRAVAGGGQDAGVTVQDGLSGWERQDELPFEPRRGFHAAVGTSREGRTLSVKGAPETVVAQCTARLLGGDTRPLDDRARRELTGAAGRLAERGYRVLAVAESPVPETYALDEEHLDGLRFLGFVALADRVRPAAAEAVAKLRGAGVRVVMVTGDHPRTAEAVATELGVLDGGQVLSGAELDRMDDEELTRILPGVTVFARTAPAQKVRIVRLLRRAGQVVAVTGDGANDAPAIRAAHVGVALGSRATPAARDAADVVVTDDRIETVVDAVVEGRVLWSSVRDALAVLLGGNLGEIGFTVGAGILGGPGLNTRQLLLVNMLTDVVPALALAARPPAGATPEALLAEGPDASLGPALNRDIRLRAVVTAAATAVAWTLARLTGTATRASTVALVAMVGAQLGQTMVAGRLDRVVAVACLASVAVLAVAVQTPGLSQLMGSRPLGPVGWSIALATAAAAAGVAWWLAARPNTPAGDAPADDPDPAGPDDEDPADAAGPDDEDPADAAGPDAAGAEQDVAVEERVSSAA</sequence>
<evidence type="ECO:0000256" key="9">
    <source>
        <dbReference type="ARBA" id="ARBA00023136"/>
    </source>
</evidence>
<dbReference type="InterPro" id="IPR004014">
    <property type="entry name" value="ATPase_P-typ_cation-transptr_N"/>
</dbReference>
<dbReference type="InterPro" id="IPR018303">
    <property type="entry name" value="ATPase_P-typ_P_site"/>
</dbReference>
<feature type="domain" description="Cation-transporting P-type ATPase N-terminal" evidence="13">
    <location>
        <begin position="521"/>
        <end position="591"/>
    </location>
</feature>
<comment type="catalytic activity">
    <reaction evidence="10">
        <text>ATP + H2O = ADP + phosphate + H(+)</text>
        <dbReference type="Rhea" id="RHEA:13065"/>
        <dbReference type="ChEBI" id="CHEBI:15377"/>
        <dbReference type="ChEBI" id="CHEBI:15378"/>
        <dbReference type="ChEBI" id="CHEBI:30616"/>
        <dbReference type="ChEBI" id="CHEBI:43474"/>
        <dbReference type="ChEBI" id="CHEBI:456216"/>
    </reaction>
</comment>
<dbReference type="Proteomes" id="UP001230908">
    <property type="component" value="Unassembled WGS sequence"/>
</dbReference>
<evidence type="ECO:0000313" key="14">
    <source>
        <dbReference type="EMBL" id="MDQ7905843.1"/>
    </source>
</evidence>
<evidence type="ECO:0000256" key="4">
    <source>
        <dbReference type="ARBA" id="ARBA00022741"/>
    </source>
</evidence>
<dbReference type="InterPro" id="IPR036412">
    <property type="entry name" value="HAD-like_sf"/>
</dbReference>
<dbReference type="Pfam" id="PF00122">
    <property type="entry name" value="E1-E2_ATPase"/>
    <property type="match status" value="1"/>
</dbReference>
<feature type="compositionally biased region" description="Acidic residues" evidence="11">
    <location>
        <begin position="1367"/>
        <end position="1393"/>
    </location>
</feature>
<keyword evidence="3" id="KW-0479">Metal-binding</keyword>
<dbReference type="SUPFAM" id="SSF56784">
    <property type="entry name" value="HAD-like"/>
    <property type="match status" value="1"/>
</dbReference>
<feature type="region of interest" description="Disordered" evidence="11">
    <location>
        <begin position="149"/>
        <end position="178"/>
    </location>
</feature>
<evidence type="ECO:0000256" key="3">
    <source>
        <dbReference type="ARBA" id="ARBA00022723"/>
    </source>
</evidence>
<keyword evidence="8 12" id="KW-1133">Transmembrane helix</keyword>
<dbReference type="SFLD" id="SFLDS00003">
    <property type="entry name" value="Haloacid_Dehalogenase"/>
    <property type="match status" value="1"/>
</dbReference>
<dbReference type="InterPro" id="IPR001757">
    <property type="entry name" value="P_typ_ATPase"/>
</dbReference>
<dbReference type="PRINTS" id="PR00119">
    <property type="entry name" value="CATATPASE"/>
</dbReference>
<feature type="region of interest" description="Disordered" evidence="11">
    <location>
        <begin position="881"/>
        <end position="902"/>
    </location>
</feature>
<dbReference type="InterPro" id="IPR059000">
    <property type="entry name" value="ATPase_P-type_domA"/>
</dbReference>
<feature type="compositionally biased region" description="Acidic residues" evidence="11">
    <location>
        <begin position="153"/>
        <end position="167"/>
    </location>
</feature>